<gene>
    <name evidence="2" type="ORF">AAP_00293</name>
</gene>
<evidence type="ECO:0000256" key="1">
    <source>
        <dbReference type="SAM" id="MobiDB-lite"/>
    </source>
</evidence>
<comment type="caution">
    <text evidence="2">The sequence shown here is derived from an EMBL/GenBank/DDBJ whole genome shotgun (WGS) entry which is preliminary data.</text>
</comment>
<feature type="compositionally biased region" description="Low complexity" evidence="1">
    <location>
        <begin position="466"/>
        <end position="480"/>
    </location>
</feature>
<dbReference type="Proteomes" id="UP000242877">
    <property type="component" value="Unassembled WGS sequence"/>
</dbReference>
<organism evidence="2 3">
    <name type="scientific">Ascosphaera apis ARSEF 7405</name>
    <dbReference type="NCBI Taxonomy" id="392613"/>
    <lineage>
        <taxon>Eukaryota</taxon>
        <taxon>Fungi</taxon>
        <taxon>Dikarya</taxon>
        <taxon>Ascomycota</taxon>
        <taxon>Pezizomycotina</taxon>
        <taxon>Eurotiomycetes</taxon>
        <taxon>Eurotiomycetidae</taxon>
        <taxon>Onygenales</taxon>
        <taxon>Ascosphaeraceae</taxon>
        <taxon>Ascosphaera</taxon>
    </lineage>
</organism>
<dbReference type="OrthoDB" id="4207236at2759"/>
<keyword evidence="3" id="KW-1185">Reference proteome</keyword>
<proteinExistence type="predicted"/>
<sequence length="642" mass="70917">MASGSHQNCWNQTDAGQRTGQPTKPIPIPSYASMDESISSDGEERSYYVHKSGMQQPGPMATIPPHSTYMGLGIWPDDTPIYRPRVKVLERDSKRQKIYTFVKEISLGPSSQRDIDHPVTRVYSQQPFLEPGTAVKVQQVRHLHYTISWKNVLAGQANDIVRLETAFKGALESTLDEYLRANLPLTLPPHLRVGTYTVPIYLGTIVVAMLNILGTTPSDVPWSISLEDIRGTLVKFICLHDCFSAVPSNEKPHLLMSTVRLVIAHSPFATAWNDLLRSFVGIVPFTVPHGSGNGTDDGNGNVYTSVIDVEGICLTKVGSNVQFEKRIACQLVLHIRRRLFFADERTAHLEESMQTLDNLQAIREHDDDSSSNYSITSSESCSSSVNNEVQCIASVTAGDSAISGELERPVIQLYGAAASKRRDSIRQKLDTAPSALLDMLTRRDNKVLDHNRHAAIGEDINDNGQDSSEISTDTESTTSSMVKSMSAERAGRQNVYNGIGINDTNFREQKNGITQSSLRREHTTSSEDEFSLLQDGRPHPALDERPQNLSPIKTICSKDGKVWTIDDSYMIKQQDKPRFLQMLRMMSEPGAQHELDEITSFSDDQSSFRSASGLGFDSNGDVMAIENGGEATAVVGLPLAYI</sequence>
<evidence type="ECO:0000313" key="3">
    <source>
        <dbReference type="Proteomes" id="UP000242877"/>
    </source>
</evidence>
<evidence type="ECO:0000313" key="2">
    <source>
        <dbReference type="EMBL" id="KZZ98032.1"/>
    </source>
</evidence>
<feature type="region of interest" description="Disordered" evidence="1">
    <location>
        <begin position="1"/>
        <end position="42"/>
    </location>
</feature>
<dbReference type="VEuPathDB" id="FungiDB:AAP_00293"/>
<protein>
    <submittedName>
        <fullName evidence="2">Uncharacterized protein</fullName>
    </submittedName>
</protein>
<accession>A0A162IT52</accession>
<feature type="compositionally biased region" description="Basic and acidic residues" evidence="1">
    <location>
        <begin position="536"/>
        <end position="546"/>
    </location>
</feature>
<feature type="region of interest" description="Disordered" evidence="1">
    <location>
        <begin position="455"/>
        <end position="547"/>
    </location>
</feature>
<name>A0A162IT52_9EURO</name>
<feature type="compositionally biased region" description="Polar residues" evidence="1">
    <location>
        <begin position="1"/>
        <end position="22"/>
    </location>
</feature>
<dbReference type="EMBL" id="AZGZ01000001">
    <property type="protein sequence ID" value="KZZ98032.1"/>
    <property type="molecule type" value="Genomic_DNA"/>
</dbReference>
<reference evidence="2 3" key="1">
    <citation type="journal article" date="2016" name="Genome Biol. Evol.">
        <title>Divergent and convergent evolution of fungal pathogenicity.</title>
        <authorList>
            <person name="Shang Y."/>
            <person name="Xiao G."/>
            <person name="Zheng P."/>
            <person name="Cen K."/>
            <person name="Zhan S."/>
            <person name="Wang C."/>
        </authorList>
    </citation>
    <scope>NUCLEOTIDE SEQUENCE [LARGE SCALE GENOMIC DNA]</scope>
    <source>
        <strain evidence="2 3">ARSEF 7405</strain>
    </source>
</reference>
<dbReference type="AlphaFoldDB" id="A0A162IT52"/>